<evidence type="ECO:0000256" key="7">
    <source>
        <dbReference type="ARBA" id="ARBA00023122"/>
    </source>
</evidence>
<dbReference type="PROSITE" id="PS51846">
    <property type="entry name" value="CNNM"/>
    <property type="match status" value="1"/>
</dbReference>
<dbReference type="AlphaFoldDB" id="A0A8J7PQP0"/>
<evidence type="ECO:0000256" key="3">
    <source>
        <dbReference type="ARBA" id="ARBA00022475"/>
    </source>
</evidence>
<keyword evidence="8 10" id="KW-0472">Membrane</keyword>
<dbReference type="PANTHER" id="PTHR43099:SF2">
    <property type="entry name" value="UPF0053 PROTEIN YRKA"/>
    <property type="match status" value="1"/>
</dbReference>
<feature type="domain" description="CBS" evidence="13">
    <location>
        <begin position="269"/>
        <end position="326"/>
    </location>
</feature>
<dbReference type="InterPro" id="IPR005170">
    <property type="entry name" value="Transptr-assoc_dom"/>
</dbReference>
<dbReference type="InterPro" id="IPR016169">
    <property type="entry name" value="FAD-bd_PCMH_sub2"/>
</dbReference>
<keyword evidence="6 10" id="KW-1133">Transmembrane helix</keyword>
<dbReference type="InterPro" id="IPR036318">
    <property type="entry name" value="FAD-bd_PCMH-like_sf"/>
</dbReference>
<dbReference type="Gene3D" id="3.30.465.10">
    <property type="match status" value="1"/>
</dbReference>
<dbReference type="Pfam" id="PF00571">
    <property type="entry name" value="CBS"/>
    <property type="match status" value="2"/>
</dbReference>
<keyword evidence="7 9" id="KW-0129">CBS domain</keyword>
<organism evidence="15 16">
    <name type="scientific">Candidatus Obscuribacter phosphatis</name>
    <dbReference type="NCBI Taxonomy" id="1906157"/>
    <lineage>
        <taxon>Bacteria</taxon>
        <taxon>Bacillati</taxon>
        <taxon>Candidatus Melainabacteria</taxon>
        <taxon>Candidatus Obscuribacterales</taxon>
        <taxon>Candidatus Obscuribacteraceae</taxon>
        <taxon>Candidatus Obscuribacter</taxon>
    </lineage>
</organism>
<sequence>MGLARVRRTRIDHLAEKGNMFAKKTQLYLDDPEKFISACQLGITIATLLLGAAGESALAEGIAEHATHFGEQAAWSHKTIESMRWFSYAAAFTFTAYVQTVGGELLPKMLSYSRAETVILATVLPMHFWCIITWPFLKILNGTTAIIVSVLKIKEPPSTHTVHSEEELKMLVSASHEEGVLESEQEEMLHSVFDFADTTASEVMTPRIDMVCVSAEATVKTFVTEALKHGHSRLPVYDEDVDNIFGVVHIRDGLRAIMEHKENAHIRELARKVLIVPENKNLKDLLTEFKRTKTHMAVVMNEYGGTQGIVTLEDLLEELVGDIADEHEIVEEFITQEEDGSFLIDAKLTLDEANEKLGLEMEDEEFNTVGGHVFGRLGREPQPGDQVETKGCLLTVVEADRHRIMKLRLIKIEDNDSESTQVLTQTNNAIKPEPEGNDKSGGNGKNGNSSAKSNQKSGQKQQEEGS</sequence>
<dbReference type="InterPro" id="IPR002550">
    <property type="entry name" value="CNNM"/>
</dbReference>
<dbReference type="InterPro" id="IPR051676">
    <property type="entry name" value="UPF0053_domain"/>
</dbReference>
<evidence type="ECO:0000256" key="10">
    <source>
        <dbReference type="PROSITE-ProRule" id="PRU01193"/>
    </source>
</evidence>
<dbReference type="CDD" id="cd04590">
    <property type="entry name" value="CBS_pair_CorC_HlyC_assoc"/>
    <property type="match status" value="1"/>
</dbReference>
<feature type="transmembrane region" description="Helical" evidence="12">
    <location>
        <begin position="118"/>
        <end position="137"/>
    </location>
</feature>
<dbReference type="SUPFAM" id="SSF56176">
    <property type="entry name" value="FAD-binding/transporter-associated domain-like"/>
    <property type="match status" value="1"/>
</dbReference>
<keyword evidence="3" id="KW-1003">Cell membrane</keyword>
<dbReference type="SMART" id="SM00116">
    <property type="entry name" value="CBS"/>
    <property type="match status" value="2"/>
</dbReference>
<evidence type="ECO:0000313" key="15">
    <source>
        <dbReference type="EMBL" id="MBN8662567.1"/>
    </source>
</evidence>
<dbReference type="SMART" id="SM01091">
    <property type="entry name" value="CorC_HlyC"/>
    <property type="match status" value="1"/>
</dbReference>
<dbReference type="FunFam" id="3.10.580.10:FF:000002">
    <property type="entry name" value="Magnesium/cobalt efflux protein CorC"/>
    <property type="match status" value="1"/>
</dbReference>
<feature type="region of interest" description="Disordered" evidence="11">
    <location>
        <begin position="417"/>
        <end position="466"/>
    </location>
</feature>
<evidence type="ECO:0000256" key="4">
    <source>
        <dbReference type="ARBA" id="ARBA00022692"/>
    </source>
</evidence>
<feature type="domain" description="CBS" evidence="13">
    <location>
        <begin position="204"/>
        <end position="265"/>
    </location>
</feature>
<evidence type="ECO:0000256" key="8">
    <source>
        <dbReference type="ARBA" id="ARBA00023136"/>
    </source>
</evidence>
<evidence type="ECO:0000256" key="12">
    <source>
        <dbReference type="SAM" id="Phobius"/>
    </source>
</evidence>
<accession>A0A8J7PQP0</accession>
<evidence type="ECO:0000313" key="16">
    <source>
        <dbReference type="Proteomes" id="UP000664277"/>
    </source>
</evidence>
<evidence type="ECO:0000256" key="5">
    <source>
        <dbReference type="ARBA" id="ARBA00022737"/>
    </source>
</evidence>
<evidence type="ECO:0000259" key="13">
    <source>
        <dbReference type="PROSITE" id="PS51371"/>
    </source>
</evidence>
<dbReference type="Pfam" id="PF01595">
    <property type="entry name" value="CNNM"/>
    <property type="match status" value="1"/>
</dbReference>
<protein>
    <submittedName>
        <fullName evidence="15">HlyC/CorC family transporter</fullName>
    </submittedName>
</protein>
<comment type="similarity">
    <text evidence="2">Belongs to the UPF0053 family.</text>
</comment>
<dbReference type="Gene3D" id="3.10.580.10">
    <property type="entry name" value="CBS-domain"/>
    <property type="match status" value="1"/>
</dbReference>
<dbReference type="SUPFAM" id="SSF54631">
    <property type="entry name" value="CBS-domain pair"/>
    <property type="match status" value="1"/>
</dbReference>
<evidence type="ECO:0000256" key="2">
    <source>
        <dbReference type="ARBA" id="ARBA00006337"/>
    </source>
</evidence>
<dbReference type="GO" id="GO:0050660">
    <property type="term" value="F:flavin adenine dinucleotide binding"/>
    <property type="evidence" value="ECO:0007669"/>
    <property type="project" value="InterPro"/>
</dbReference>
<comment type="subcellular location">
    <subcellularLocation>
        <location evidence="1">Cell membrane</location>
        <topology evidence="1">Multi-pass membrane protein</topology>
    </subcellularLocation>
</comment>
<dbReference type="Pfam" id="PF03471">
    <property type="entry name" value="CorC_HlyC"/>
    <property type="match status" value="1"/>
</dbReference>
<comment type="caution">
    <text evidence="15">The sequence shown here is derived from an EMBL/GenBank/DDBJ whole genome shotgun (WGS) entry which is preliminary data.</text>
</comment>
<evidence type="ECO:0000256" key="1">
    <source>
        <dbReference type="ARBA" id="ARBA00004651"/>
    </source>
</evidence>
<proteinExistence type="inferred from homology"/>
<name>A0A8J7PQP0_9BACT</name>
<feature type="domain" description="CNNM transmembrane" evidence="14">
    <location>
        <begin position="1"/>
        <end position="185"/>
    </location>
</feature>
<dbReference type="InterPro" id="IPR046342">
    <property type="entry name" value="CBS_dom_sf"/>
</dbReference>
<evidence type="ECO:0000256" key="9">
    <source>
        <dbReference type="PROSITE-ProRule" id="PRU00703"/>
    </source>
</evidence>
<dbReference type="InterPro" id="IPR000644">
    <property type="entry name" value="CBS_dom"/>
</dbReference>
<dbReference type="Proteomes" id="UP000664277">
    <property type="component" value="Unassembled WGS sequence"/>
</dbReference>
<keyword evidence="4 10" id="KW-0812">Transmembrane</keyword>
<evidence type="ECO:0000256" key="6">
    <source>
        <dbReference type="ARBA" id="ARBA00022989"/>
    </source>
</evidence>
<dbReference type="EMBL" id="JAFLCK010000043">
    <property type="protein sequence ID" value="MBN8662567.1"/>
    <property type="molecule type" value="Genomic_DNA"/>
</dbReference>
<gene>
    <name evidence="15" type="ORF">J0M35_19520</name>
</gene>
<dbReference type="InterPro" id="IPR044751">
    <property type="entry name" value="Ion_transp-like_CBS"/>
</dbReference>
<dbReference type="PANTHER" id="PTHR43099">
    <property type="entry name" value="UPF0053 PROTEIN YRKA"/>
    <property type="match status" value="1"/>
</dbReference>
<keyword evidence="5" id="KW-0677">Repeat</keyword>
<reference evidence="15" key="1">
    <citation type="submission" date="2021-02" db="EMBL/GenBank/DDBJ databases">
        <title>Genome-Resolved Metagenomics of a Microbial Community Performing Photosynthetic Biological Nutrient Removal.</title>
        <authorList>
            <person name="Mcdaniel E.A."/>
        </authorList>
    </citation>
    <scope>NUCLEOTIDE SEQUENCE</scope>
    <source>
        <strain evidence="15">UWPOB_OBS1</strain>
    </source>
</reference>
<dbReference type="PROSITE" id="PS51371">
    <property type="entry name" value="CBS"/>
    <property type="match status" value="2"/>
</dbReference>
<feature type="compositionally biased region" description="Low complexity" evidence="11">
    <location>
        <begin position="446"/>
        <end position="460"/>
    </location>
</feature>
<evidence type="ECO:0000256" key="11">
    <source>
        <dbReference type="SAM" id="MobiDB-lite"/>
    </source>
</evidence>
<evidence type="ECO:0000259" key="14">
    <source>
        <dbReference type="PROSITE" id="PS51846"/>
    </source>
</evidence>
<feature type="compositionally biased region" description="Polar residues" evidence="11">
    <location>
        <begin position="418"/>
        <end position="429"/>
    </location>
</feature>
<dbReference type="GO" id="GO:0005886">
    <property type="term" value="C:plasma membrane"/>
    <property type="evidence" value="ECO:0007669"/>
    <property type="project" value="UniProtKB-SubCell"/>
</dbReference>